<evidence type="ECO:0000256" key="4">
    <source>
        <dbReference type="ARBA" id="ARBA00012944"/>
    </source>
</evidence>
<keyword evidence="15 18" id="KW-0496">Mitochondrion</keyword>
<keyword evidence="6" id="KW-0813">Transport</keyword>
<comment type="function">
    <text evidence="1">Core subunit of the mitochondrial membrane respiratory chain NADH dehydrogenase (Complex I) that is believed to belong to the minimal assembly required for catalysis. Complex I functions in the transfer of electrons from NADH to the respiratory chain. The immediate electron acceptor for the enzyme is believed to be ubiquinone.</text>
</comment>
<dbReference type="AlphaFoldDB" id="A0MCU5"/>
<comment type="similarity">
    <text evidence="3 18">Belongs to the complex I subunit 2 family.</text>
</comment>
<dbReference type="OMA" id="HFWVPEV"/>
<keyword evidence="14 18" id="KW-0830">Ubiquinone</keyword>
<geneLocation type="mitochondrion" evidence="21 23"/>
<feature type="transmembrane region" description="Helical" evidence="18">
    <location>
        <begin position="151"/>
        <end position="170"/>
    </location>
</feature>
<feature type="transmembrane region" description="Helical" evidence="18">
    <location>
        <begin position="176"/>
        <end position="194"/>
    </location>
</feature>
<keyword evidence="13 18" id="KW-0520">NAD</keyword>
<comment type="function">
    <text evidence="18">Core subunit of the mitochondrial membrane respiratory chain NADH dehydrogenase (Complex I) which catalyzes electron transfer from NADH through the respiratory chain, using ubiquinone as an electron acceptor. Essential for the catalytic activity and assembly of complex I.</text>
</comment>
<gene>
    <name evidence="21" type="primary">nad2</name>
    <name evidence="23" type="synonym">ND2</name>
    <name evidence="23" type="ORF">KEG42_p07</name>
</gene>
<evidence type="ECO:0000256" key="2">
    <source>
        <dbReference type="ARBA" id="ARBA00004448"/>
    </source>
</evidence>
<reference evidence="23" key="2">
    <citation type="submission" date="2006-11" db="EMBL/GenBank/DDBJ databases">
        <authorList>
            <consortium name="NCBI Genome Project"/>
        </authorList>
    </citation>
    <scope>NUCLEOTIDE SEQUENCE</scope>
</reference>
<keyword evidence="22" id="KW-1185">Reference proteome</keyword>
<evidence type="ECO:0000256" key="3">
    <source>
        <dbReference type="ARBA" id="ARBA00007012"/>
    </source>
</evidence>
<evidence type="ECO:0000256" key="16">
    <source>
        <dbReference type="ARBA" id="ARBA00023136"/>
    </source>
</evidence>
<feature type="transmembrane region" description="Helical" evidence="18">
    <location>
        <begin position="91"/>
        <end position="113"/>
    </location>
</feature>
<evidence type="ECO:0000259" key="20">
    <source>
        <dbReference type="Pfam" id="PF00361"/>
    </source>
</evidence>
<evidence type="ECO:0000256" key="17">
    <source>
        <dbReference type="ARBA" id="ARBA00049551"/>
    </source>
</evidence>
<reference evidence="23" key="3">
    <citation type="submission" date="2025-05" db="UniProtKB">
        <authorList>
            <consortium name="RefSeq"/>
        </authorList>
    </citation>
    <scope>IDENTIFICATION</scope>
</reference>
<feature type="transmembrane region" description="Helical" evidence="18">
    <location>
        <begin position="61"/>
        <end position="85"/>
    </location>
</feature>
<evidence type="ECO:0000256" key="9">
    <source>
        <dbReference type="ARBA" id="ARBA00022792"/>
    </source>
</evidence>
<keyword evidence="19" id="KW-0732">Signal</keyword>
<keyword evidence="16 18" id="KW-0472">Membrane</keyword>
<feature type="transmembrane region" description="Helical" evidence="18">
    <location>
        <begin position="272"/>
        <end position="292"/>
    </location>
</feature>
<reference evidence="21 22" key="1">
    <citation type="journal article" date="2006" name="Evol. Dev.">
        <title>Mitogenomics and phylogenomics reveal priapulid worms as extant models of the ancestral Ecdysozoan.</title>
        <authorList>
            <person name="Webster B.L."/>
            <person name="Copley R.R."/>
            <person name="Jenner R.A."/>
            <person name="Mackenzie-Dodds J.A."/>
            <person name="Bourlat S.J."/>
            <person name="Rota-Stabelli O."/>
            <person name="Littlewood D.T."/>
            <person name="Telford M.J."/>
        </authorList>
    </citation>
    <scope>NUCLEOTIDE SEQUENCE</scope>
</reference>
<evidence type="ECO:0000256" key="18">
    <source>
        <dbReference type="RuleBase" id="RU003403"/>
    </source>
</evidence>
<keyword evidence="9 18" id="KW-0999">Mitochondrion inner membrane</keyword>
<dbReference type="GeneID" id="4466900"/>
<evidence type="ECO:0000256" key="14">
    <source>
        <dbReference type="ARBA" id="ARBA00023075"/>
    </source>
</evidence>
<feature type="transmembrane region" description="Helical" evidence="18">
    <location>
        <begin position="240"/>
        <end position="260"/>
    </location>
</feature>
<evidence type="ECO:0000256" key="5">
    <source>
        <dbReference type="ARBA" id="ARBA00021008"/>
    </source>
</evidence>
<evidence type="ECO:0000313" key="23">
    <source>
        <dbReference type="RefSeq" id="YP_850999.1"/>
    </source>
</evidence>
<evidence type="ECO:0000313" key="22">
    <source>
        <dbReference type="Proteomes" id="UP000695022"/>
    </source>
</evidence>
<keyword evidence="7 18" id="KW-0679">Respiratory chain</keyword>
<dbReference type="OrthoDB" id="4092844at2759"/>
<dbReference type="Pfam" id="PF00361">
    <property type="entry name" value="Proton_antipo_M"/>
    <property type="match status" value="1"/>
</dbReference>
<keyword evidence="10 18" id="KW-1278">Translocase</keyword>
<comment type="catalytic activity">
    <reaction evidence="17 18">
        <text>a ubiquinone + NADH + 5 H(+)(in) = a ubiquinol + NAD(+) + 4 H(+)(out)</text>
        <dbReference type="Rhea" id="RHEA:29091"/>
        <dbReference type="Rhea" id="RHEA-COMP:9565"/>
        <dbReference type="Rhea" id="RHEA-COMP:9566"/>
        <dbReference type="ChEBI" id="CHEBI:15378"/>
        <dbReference type="ChEBI" id="CHEBI:16389"/>
        <dbReference type="ChEBI" id="CHEBI:17976"/>
        <dbReference type="ChEBI" id="CHEBI:57540"/>
        <dbReference type="ChEBI" id="CHEBI:57945"/>
        <dbReference type="EC" id="7.1.1.2"/>
    </reaction>
</comment>
<keyword evidence="8 18" id="KW-0812">Transmembrane</keyword>
<dbReference type="InterPro" id="IPR001750">
    <property type="entry name" value="ND/Mrp_TM"/>
</dbReference>
<feature type="transmembrane region" description="Helical" evidence="18">
    <location>
        <begin position="317"/>
        <end position="341"/>
    </location>
</feature>
<evidence type="ECO:0000256" key="19">
    <source>
        <dbReference type="SAM" id="SignalP"/>
    </source>
</evidence>
<comment type="subcellular location">
    <subcellularLocation>
        <location evidence="2 18">Mitochondrion inner membrane</location>
        <topology evidence="2 18">Multi-pass membrane protein</topology>
    </subcellularLocation>
</comment>
<dbReference type="EMBL" id="DQ463747">
    <property type="protein sequence ID" value="ABE03640.1"/>
    <property type="molecule type" value="Genomic_DNA"/>
</dbReference>
<feature type="signal peptide" evidence="19">
    <location>
        <begin position="1"/>
        <end position="23"/>
    </location>
</feature>
<organism evidence="21">
    <name type="scientific">Priapulus caudatus</name>
    <name type="common">Priapulid worm</name>
    <dbReference type="NCBI Taxonomy" id="37621"/>
    <lineage>
        <taxon>Eukaryota</taxon>
        <taxon>Metazoa</taxon>
        <taxon>Ecdysozoa</taxon>
        <taxon>Scalidophora</taxon>
        <taxon>Priapulida</taxon>
        <taxon>Priapulimorpha</taxon>
        <taxon>Priapulimorphida</taxon>
        <taxon>Priapulidae</taxon>
        <taxon>Priapulus</taxon>
    </lineage>
</organism>
<protein>
    <recommendedName>
        <fullName evidence="5 18">NADH-ubiquinone oxidoreductase chain 2</fullName>
        <ecNumber evidence="4 18">7.1.1.2</ecNumber>
    </recommendedName>
</protein>
<evidence type="ECO:0000256" key="1">
    <source>
        <dbReference type="ARBA" id="ARBA00003257"/>
    </source>
</evidence>
<evidence type="ECO:0000256" key="15">
    <source>
        <dbReference type="ARBA" id="ARBA00023128"/>
    </source>
</evidence>
<evidence type="ECO:0000313" key="21">
    <source>
        <dbReference type="EMBL" id="ABE03640.1"/>
    </source>
</evidence>
<keyword evidence="11 18" id="KW-0249">Electron transport</keyword>
<dbReference type="GO" id="GO:0005743">
    <property type="term" value="C:mitochondrial inner membrane"/>
    <property type="evidence" value="ECO:0007669"/>
    <property type="project" value="UniProtKB-SubCell"/>
</dbReference>
<dbReference type="RefSeq" id="YP_850999.1">
    <property type="nucleotide sequence ID" value="NC_008557.1"/>
</dbReference>
<dbReference type="InterPro" id="IPR003917">
    <property type="entry name" value="NADH_UbQ_OxRdtase_chain2"/>
</dbReference>
<accession>A0MCU5</accession>
<dbReference type="Proteomes" id="UP000695022">
    <property type="component" value="Mitochondrion MT"/>
</dbReference>
<feature type="transmembrane region" description="Helical" evidence="18">
    <location>
        <begin position="201"/>
        <end position="220"/>
    </location>
</feature>
<dbReference type="PANTHER" id="PTHR46552:SF1">
    <property type="entry name" value="NADH-UBIQUINONE OXIDOREDUCTASE CHAIN 2"/>
    <property type="match status" value="1"/>
</dbReference>
<name>A0MCU5_PRICU</name>
<dbReference type="GO" id="GO:0006120">
    <property type="term" value="P:mitochondrial electron transport, NADH to ubiquinone"/>
    <property type="evidence" value="ECO:0007669"/>
    <property type="project" value="InterPro"/>
</dbReference>
<evidence type="ECO:0000256" key="8">
    <source>
        <dbReference type="ARBA" id="ARBA00022692"/>
    </source>
</evidence>
<keyword evidence="12 18" id="KW-1133">Transmembrane helix</keyword>
<evidence type="ECO:0000256" key="7">
    <source>
        <dbReference type="ARBA" id="ARBA00022660"/>
    </source>
</evidence>
<dbReference type="PRINTS" id="PR01436">
    <property type="entry name" value="NADHDHGNASE2"/>
</dbReference>
<feature type="chain" id="PRO_5002626942" description="NADH-ubiquinone oxidoreductase chain 2" evidence="19">
    <location>
        <begin position="24"/>
        <end position="342"/>
    </location>
</feature>
<dbReference type="GO" id="GO:0008137">
    <property type="term" value="F:NADH dehydrogenase (ubiquinone) activity"/>
    <property type="evidence" value="ECO:0007669"/>
    <property type="project" value="UniProtKB-EC"/>
</dbReference>
<evidence type="ECO:0000256" key="12">
    <source>
        <dbReference type="ARBA" id="ARBA00022989"/>
    </source>
</evidence>
<dbReference type="EC" id="7.1.1.2" evidence="4 18"/>
<feature type="domain" description="NADH:quinone oxidoreductase/Mrp antiporter transmembrane" evidence="20">
    <location>
        <begin position="24"/>
        <end position="284"/>
    </location>
</feature>
<proteinExistence type="inferred from homology"/>
<evidence type="ECO:0000256" key="13">
    <source>
        <dbReference type="ARBA" id="ARBA00023027"/>
    </source>
</evidence>
<evidence type="ECO:0000256" key="6">
    <source>
        <dbReference type="ARBA" id="ARBA00022448"/>
    </source>
</evidence>
<evidence type="ECO:0000256" key="10">
    <source>
        <dbReference type="ARBA" id="ARBA00022967"/>
    </source>
</evidence>
<evidence type="ECO:0000256" key="11">
    <source>
        <dbReference type="ARBA" id="ARBA00022982"/>
    </source>
</evidence>
<dbReference type="InterPro" id="IPR050175">
    <property type="entry name" value="Complex_I_Subunit_2"/>
</dbReference>
<sequence>MFILPHHILFLFILLFSMTMVACSNSWFSMWLGLEMNMLSFVTLLMTSVNMREAESGIKYFLVQVLGSIGFLFGSLSLGCSGFFFSFNEFLWTYLIFFSLLLKIGVGPFHFWFPGVMEGINMINCGMLMTWQKLGPFCILIDLQNSIMKSVLVVFAMISGLVGGLGGLNQTSLRKLLAYSSIGHLGWMLGAIFISNTIWKTYFLTYSFLSLSLILILFFMGFTHINQVFSFGWEKTTDSLMIMMMFLSLGGLPPFGGFLMKWVVFNGLVNNGLFLLSTILISSSLLNLFYYLRVCYSLSLMGSDAPLWVSMNTSTNISIWVVLSGVISIIILFSSSFILMLM</sequence>
<dbReference type="PANTHER" id="PTHR46552">
    <property type="entry name" value="NADH-UBIQUINONE OXIDOREDUCTASE CHAIN 2"/>
    <property type="match status" value="1"/>
</dbReference>